<dbReference type="Pfam" id="PF01797">
    <property type="entry name" value="Y1_Tnp"/>
    <property type="match status" value="1"/>
</dbReference>
<dbReference type="GO" id="GO:0004803">
    <property type="term" value="F:transposase activity"/>
    <property type="evidence" value="ECO:0007669"/>
    <property type="project" value="InterPro"/>
</dbReference>
<gene>
    <name evidence="2" type="ORF">UU34_C0018G0002</name>
</gene>
<dbReference type="GO" id="GO:0006313">
    <property type="term" value="P:DNA transposition"/>
    <property type="evidence" value="ECO:0007669"/>
    <property type="project" value="InterPro"/>
</dbReference>
<name>A0A0G0UFP1_9BACT</name>
<dbReference type="InterPro" id="IPR036515">
    <property type="entry name" value="Transposase_17_sf"/>
</dbReference>
<comment type="caution">
    <text evidence="2">The sequence shown here is derived from an EMBL/GenBank/DDBJ whole genome shotgun (WGS) entry which is preliminary data.</text>
</comment>
<dbReference type="Proteomes" id="UP000034854">
    <property type="component" value="Unassembled WGS sequence"/>
</dbReference>
<proteinExistence type="predicted"/>
<reference evidence="2 3" key="1">
    <citation type="journal article" date="2015" name="Nature">
        <title>rRNA introns, odd ribosomes, and small enigmatic genomes across a large radiation of phyla.</title>
        <authorList>
            <person name="Brown C.T."/>
            <person name="Hug L.A."/>
            <person name="Thomas B.C."/>
            <person name="Sharon I."/>
            <person name="Castelle C.J."/>
            <person name="Singh A."/>
            <person name="Wilkins M.J."/>
            <person name="Williams K.H."/>
            <person name="Banfield J.F."/>
        </authorList>
    </citation>
    <scope>NUCLEOTIDE SEQUENCE [LARGE SCALE GENOMIC DNA]</scope>
</reference>
<protein>
    <recommendedName>
        <fullName evidence="1">Transposase IS200-like domain-containing protein</fullName>
    </recommendedName>
</protein>
<dbReference type="PATRIC" id="fig|1618409.3.peg.774"/>
<dbReference type="AlphaFoldDB" id="A0A0G0UFP1"/>
<evidence type="ECO:0000313" key="2">
    <source>
        <dbReference type="EMBL" id="KKR86241.1"/>
    </source>
</evidence>
<accession>A0A0G0UFP1</accession>
<dbReference type="PANTHER" id="PTHR34322">
    <property type="entry name" value="TRANSPOSASE, Y1_TNP DOMAIN-CONTAINING"/>
    <property type="match status" value="1"/>
</dbReference>
<dbReference type="EMBL" id="LCAG01000018">
    <property type="protein sequence ID" value="KKR86241.1"/>
    <property type="molecule type" value="Genomic_DNA"/>
</dbReference>
<dbReference type="Gene3D" id="3.30.70.1290">
    <property type="entry name" value="Transposase IS200-like"/>
    <property type="match status" value="1"/>
</dbReference>
<evidence type="ECO:0000259" key="1">
    <source>
        <dbReference type="SMART" id="SM01321"/>
    </source>
</evidence>
<dbReference type="SUPFAM" id="SSF143422">
    <property type="entry name" value="Transposase IS200-like"/>
    <property type="match status" value="1"/>
</dbReference>
<feature type="domain" description="Transposase IS200-like" evidence="1">
    <location>
        <begin position="16"/>
        <end position="146"/>
    </location>
</feature>
<dbReference type="GO" id="GO:0003677">
    <property type="term" value="F:DNA binding"/>
    <property type="evidence" value="ECO:0007669"/>
    <property type="project" value="InterPro"/>
</dbReference>
<dbReference type="SMART" id="SM01321">
    <property type="entry name" value="Y1_Tnp"/>
    <property type="match status" value="1"/>
</dbReference>
<sequence length="238" mass="28789">MYATCMPQKNSRKIYYENAFYHVYNRGVEKRNIFLDRDDHLAFFHFLKTALSPIQGGTLPRNRRKKFHDKIDLMAYCLMPNHYHLLLRQKTISGLTEFIRSLSTSYSMYFNKKYRRVGSLFQGVFKATDIRDEKYLLWVSRYIHRNPPDFQTYPYSSYYDYLSKRKTDWLDTHLLLEFFESKRMSREKNYQEFVDNTKEETPSDFSFITLEPENEEDEVEERVQKASALLRSYGRVEP</sequence>
<dbReference type="PANTHER" id="PTHR34322:SF2">
    <property type="entry name" value="TRANSPOSASE IS200-LIKE DOMAIN-CONTAINING PROTEIN"/>
    <property type="match status" value="1"/>
</dbReference>
<evidence type="ECO:0000313" key="3">
    <source>
        <dbReference type="Proteomes" id="UP000034854"/>
    </source>
</evidence>
<organism evidence="2 3">
    <name type="scientific">Candidatus Curtissbacteria bacterium GW2011_GWA1_41_11</name>
    <dbReference type="NCBI Taxonomy" id="1618409"/>
    <lineage>
        <taxon>Bacteria</taxon>
        <taxon>Candidatus Curtissiibacteriota</taxon>
    </lineage>
</organism>
<dbReference type="InterPro" id="IPR002686">
    <property type="entry name" value="Transposase_17"/>
</dbReference>